<evidence type="ECO:0000313" key="2">
    <source>
        <dbReference type="Proteomes" id="UP000001943"/>
    </source>
</evidence>
<protein>
    <submittedName>
        <fullName evidence="1">Uncharacterized protein</fullName>
    </submittedName>
</protein>
<dbReference type="AlphaFoldDB" id="Q2GLJ2"/>
<gene>
    <name evidence="1" type="ordered locus">APH_0133</name>
</gene>
<proteinExistence type="predicted"/>
<dbReference type="PaxDb" id="212042-APH_0133"/>
<dbReference type="EnsemblBacteria" id="ABD43276">
    <property type="protein sequence ID" value="ABD43276"/>
    <property type="gene ID" value="APH_0133"/>
</dbReference>
<evidence type="ECO:0000313" key="1">
    <source>
        <dbReference type="EMBL" id="ABD43276.1"/>
    </source>
</evidence>
<dbReference type="Proteomes" id="UP000001943">
    <property type="component" value="Chromosome"/>
</dbReference>
<dbReference type="HOGENOM" id="CLU_3362866_0_0_5"/>
<dbReference type="STRING" id="212042.APH_0133"/>
<dbReference type="KEGG" id="aph:APH_0133"/>
<accession>Q2GLJ2</accession>
<reference evidence="1 2" key="1">
    <citation type="journal article" date="2006" name="PLoS Genet.">
        <title>Comparative genomics of emerging human ehrlichiosis agents.</title>
        <authorList>
            <person name="Dunning Hotopp J.C."/>
            <person name="Lin M."/>
            <person name="Madupu R."/>
            <person name="Crabtree J."/>
            <person name="Angiuoli S.V."/>
            <person name="Eisen J.A."/>
            <person name="Seshadri R."/>
            <person name="Ren Q."/>
            <person name="Wu M."/>
            <person name="Utterback T.R."/>
            <person name="Smith S."/>
            <person name="Lewis M."/>
            <person name="Khouri H."/>
            <person name="Zhang C."/>
            <person name="Niu H."/>
            <person name="Lin Q."/>
            <person name="Ohashi N."/>
            <person name="Zhi N."/>
            <person name="Nelson W."/>
            <person name="Brinkac L.M."/>
            <person name="Dodson R.J."/>
            <person name="Rosovitz M.J."/>
            <person name="Sundaram J."/>
            <person name="Daugherty S.C."/>
            <person name="Davidsen T."/>
            <person name="Durkin A.S."/>
            <person name="Gwinn M."/>
            <person name="Haft D.H."/>
            <person name="Selengut J.D."/>
            <person name="Sullivan S.A."/>
            <person name="Zafar N."/>
            <person name="Zhou L."/>
            <person name="Benahmed F."/>
            <person name="Forberger H."/>
            <person name="Halpin R."/>
            <person name="Mulligan S."/>
            <person name="Robinson J."/>
            <person name="White O."/>
            <person name="Rikihisa Y."/>
            <person name="Tettelin H."/>
        </authorList>
    </citation>
    <scope>NUCLEOTIDE SEQUENCE [LARGE SCALE GENOMIC DNA]</scope>
    <source>
        <strain evidence="1 2">HZ</strain>
    </source>
</reference>
<organism evidence="1 2">
    <name type="scientific">Anaplasma phagocytophilum (strain HZ)</name>
    <dbReference type="NCBI Taxonomy" id="212042"/>
    <lineage>
        <taxon>Bacteria</taxon>
        <taxon>Pseudomonadati</taxon>
        <taxon>Pseudomonadota</taxon>
        <taxon>Alphaproteobacteria</taxon>
        <taxon>Rickettsiales</taxon>
        <taxon>Anaplasmataceae</taxon>
        <taxon>Anaplasma</taxon>
        <taxon>phagocytophilum group</taxon>
    </lineage>
</organism>
<name>Q2GLJ2_ANAPZ</name>
<keyword evidence="2" id="KW-1185">Reference proteome</keyword>
<sequence length="35" mass="3871">MEVAATESHIEGIIPICTMKISSSFKNTGKYAHYL</sequence>
<dbReference type="EMBL" id="CP000235">
    <property type="protein sequence ID" value="ABD43276.1"/>
    <property type="molecule type" value="Genomic_DNA"/>
</dbReference>